<evidence type="ECO:0000256" key="6">
    <source>
        <dbReference type="SAM" id="Phobius"/>
    </source>
</evidence>
<feature type="transmembrane region" description="Helical" evidence="6">
    <location>
        <begin position="225"/>
        <end position="245"/>
    </location>
</feature>
<feature type="transmembrane region" description="Helical" evidence="6">
    <location>
        <begin position="199"/>
        <end position="219"/>
    </location>
</feature>
<reference evidence="7 8" key="1">
    <citation type="submission" date="2015-09" db="EMBL/GenBank/DDBJ databases">
        <authorList>
            <consortium name="Pathogen Informatics"/>
        </authorList>
    </citation>
    <scope>NUCLEOTIDE SEQUENCE [LARGE SCALE GENOMIC DNA]</scope>
    <source>
        <strain evidence="7 8">2789STDY5608891</strain>
    </source>
</reference>
<feature type="transmembrane region" description="Helical" evidence="6">
    <location>
        <begin position="154"/>
        <end position="171"/>
    </location>
</feature>
<feature type="transmembrane region" description="Helical" evidence="6">
    <location>
        <begin position="287"/>
        <end position="304"/>
    </location>
</feature>
<accession>A0A173T2M5</accession>
<sequence>MSVKIKRACCVFVFPVLIFLFFTLISDSFGVQSLKVVFSQAMIPTVMGFGMAFCMAAGLFDLSTGVRVILSASVGGYLATTLGLGLPGLIIGSIVSGVLMGIAMGYAFNLFRIPSLVLSLGVVMLFEILCYAFLGSSSMVSVDKSIAFLGKTPWNFVICAIAGVIFYLLYYRTKFSYNVRVVGGNERLARNMGINAAKINFLSFVIGGAFLGVVGILQICYTNSISGQLSMGSLNMVFKPMMGVMIGMELLSLMDNLALNILIGELCISLIFNGLLAVGLPSSMQDTVLGIFMIAVLGISANRGKMQHYFQKKKLLRSLSAH</sequence>
<name>A0A173T2M5_EUBRA</name>
<evidence type="ECO:0000256" key="4">
    <source>
        <dbReference type="ARBA" id="ARBA00022989"/>
    </source>
</evidence>
<dbReference type="Proteomes" id="UP000095492">
    <property type="component" value="Unassembled WGS sequence"/>
</dbReference>
<feature type="transmembrane region" description="Helical" evidence="6">
    <location>
        <begin position="115"/>
        <end position="134"/>
    </location>
</feature>
<evidence type="ECO:0000256" key="3">
    <source>
        <dbReference type="ARBA" id="ARBA00022692"/>
    </source>
</evidence>
<gene>
    <name evidence="7" type="primary">lsrC</name>
    <name evidence="7" type="ORF">ERS852448_01292</name>
</gene>
<protein>
    <submittedName>
        <fullName evidence="7">Autoinducer 2 import system permease protein lsrC</fullName>
    </submittedName>
</protein>
<keyword evidence="5 6" id="KW-0472">Membrane</keyword>
<feature type="transmembrane region" description="Helical" evidence="6">
    <location>
        <begin position="90"/>
        <end position="108"/>
    </location>
</feature>
<feature type="transmembrane region" description="Helical" evidence="6">
    <location>
        <begin position="7"/>
        <end position="25"/>
    </location>
</feature>
<feature type="transmembrane region" description="Helical" evidence="6">
    <location>
        <begin position="37"/>
        <end position="59"/>
    </location>
</feature>
<keyword evidence="4 6" id="KW-1133">Transmembrane helix</keyword>
<evidence type="ECO:0000256" key="2">
    <source>
        <dbReference type="ARBA" id="ARBA00022475"/>
    </source>
</evidence>
<dbReference type="InterPro" id="IPR001851">
    <property type="entry name" value="ABC_transp_permease"/>
</dbReference>
<organism evidence="7 8">
    <name type="scientific">Eubacterium ramulus</name>
    <dbReference type="NCBI Taxonomy" id="39490"/>
    <lineage>
        <taxon>Bacteria</taxon>
        <taxon>Bacillati</taxon>
        <taxon>Bacillota</taxon>
        <taxon>Clostridia</taxon>
        <taxon>Eubacteriales</taxon>
        <taxon>Eubacteriaceae</taxon>
        <taxon>Eubacterium</taxon>
    </lineage>
</organism>
<evidence type="ECO:0000313" key="8">
    <source>
        <dbReference type="Proteomes" id="UP000095492"/>
    </source>
</evidence>
<comment type="subcellular location">
    <subcellularLocation>
        <location evidence="1">Cell membrane</location>
        <topology evidence="1">Multi-pass membrane protein</topology>
    </subcellularLocation>
</comment>
<dbReference type="RefSeq" id="WP_022036086.1">
    <property type="nucleotide sequence ID" value="NZ_CAXUGT010000015.1"/>
</dbReference>
<keyword evidence="2" id="KW-1003">Cell membrane</keyword>
<dbReference type="GO" id="GO:0005886">
    <property type="term" value="C:plasma membrane"/>
    <property type="evidence" value="ECO:0007669"/>
    <property type="project" value="UniProtKB-SubCell"/>
</dbReference>
<dbReference type="STRING" id="39490.ERS852448_01292"/>
<dbReference type="PANTHER" id="PTHR32196:SF69">
    <property type="entry name" value="BRANCHED-CHAIN AMINO ACID TRANSPORT SYSTEM, PERMEASE PROTEIN"/>
    <property type="match status" value="1"/>
</dbReference>
<dbReference type="GeneID" id="97390754"/>
<proteinExistence type="predicted"/>
<dbReference type="Pfam" id="PF02653">
    <property type="entry name" value="BPD_transp_2"/>
    <property type="match status" value="1"/>
</dbReference>
<evidence type="ECO:0000256" key="1">
    <source>
        <dbReference type="ARBA" id="ARBA00004651"/>
    </source>
</evidence>
<keyword evidence="3 6" id="KW-0812">Transmembrane</keyword>
<dbReference type="PANTHER" id="PTHR32196">
    <property type="entry name" value="ABC TRANSPORTER PERMEASE PROTEIN YPHD-RELATED-RELATED"/>
    <property type="match status" value="1"/>
</dbReference>
<feature type="transmembrane region" description="Helical" evidence="6">
    <location>
        <begin position="257"/>
        <end position="281"/>
    </location>
</feature>
<dbReference type="EMBL" id="CYYA01000007">
    <property type="protein sequence ID" value="CUM97032.1"/>
    <property type="molecule type" value="Genomic_DNA"/>
</dbReference>
<dbReference type="AlphaFoldDB" id="A0A173T2M5"/>
<evidence type="ECO:0000313" key="7">
    <source>
        <dbReference type="EMBL" id="CUM97032.1"/>
    </source>
</evidence>
<feature type="transmembrane region" description="Helical" evidence="6">
    <location>
        <begin position="66"/>
        <end position="84"/>
    </location>
</feature>
<dbReference type="OrthoDB" id="9815820at2"/>
<dbReference type="GO" id="GO:0022857">
    <property type="term" value="F:transmembrane transporter activity"/>
    <property type="evidence" value="ECO:0007669"/>
    <property type="project" value="InterPro"/>
</dbReference>
<evidence type="ECO:0000256" key="5">
    <source>
        <dbReference type="ARBA" id="ARBA00023136"/>
    </source>
</evidence>